<evidence type="ECO:0000256" key="1">
    <source>
        <dbReference type="SAM" id="MobiDB-lite"/>
    </source>
</evidence>
<evidence type="ECO:0000313" key="3">
    <source>
        <dbReference type="EMBL" id="AUH63701.1"/>
    </source>
</evidence>
<sequence length="199" mass="22366">MGRRHGWRTGQRGLRHDPDRRAISAHRPQPARGRLMRLLLAVLALALAPLLLAAGEASVVDPNEIEHCLSWSATDGMRLDCAGSVQASCRARMEKAQPDLHPVDRQLQCIDAEAQWWETELNTRYARLMEIERARSAERAEALKQMERDWIAFRDARCAYDRLTNGGGTGGAVAEPLCLLQETARQVILLTSYLRDRGE</sequence>
<protein>
    <recommendedName>
        <fullName evidence="2">Lysozyme inhibitor LprI-like N-terminal domain-containing protein</fullName>
    </recommendedName>
</protein>
<dbReference type="AlphaFoldDB" id="A0A2H5EWM5"/>
<gene>
    <name evidence="3" type="ORF">CX676_05605</name>
</gene>
<dbReference type="EMBL" id="CP025430">
    <property type="protein sequence ID" value="AUH63701.1"/>
    <property type="molecule type" value="Genomic_DNA"/>
</dbReference>
<feature type="region of interest" description="Disordered" evidence="1">
    <location>
        <begin position="1"/>
        <end position="27"/>
    </location>
</feature>
<evidence type="ECO:0000313" key="4">
    <source>
        <dbReference type="Proteomes" id="UP000234530"/>
    </source>
</evidence>
<dbReference type="Proteomes" id="UP000234530">
    <property type="component" value="Chromosome"/>
</dbReference>
<keyword evidence="4" id="KW-1185">Reference proteome</keyword>
<dbReference type="Pfam" id="PF07007">
    <property type="entry name" value="LprI"/>
    <property type="match status" value="1"/>
</dbReference>
<feature type="domain" description="Lysozyme inhibitor LprI-like N-terminal" evidence="2">
    <location>
        <begin position="107"/>
        <end position="186"/>
    </location>
</feature>
<organism evidence="3 4">
    <name type="scientific">Paracoccus zhejiangensis</name>
    <dbReference type="NCBI Taxonomy" id="1077935"/>
    <lineage>
        <taxon>Bacteria</taxon>
        <taxon>Pseudomonadati</taxon>
        <taxon>Pseudomonadota</taxon>
        <taxon>Alphaproteobacteria</taxon>
        <taxon>Rhodobacterales</taxon>
        <taxon>Paracoccaceae</taxon>
        <taxon>Paracoccus</taxon>
    </lineage>
</organism>
<dbReference type="KEGG" id="pzh:CX676_05605"/>
<accession>A0A2H5EWM5</accession>
<dbReference type="Gene3D" id="1.20.1270.180">
    <property type="match status" value="1"/>
</dbReference>
<name>A0A2H5EWM5_9RHOB</name>
<evidence type="ECO:0000259" key="2">
    <source>
        <dbReference type="Pfam" id="PF07007"/>
    </source>
</evidence>
<reference evidence="3 4" key="1">
    <citation type="journal article" date="2013" name="Antonie Van Leeuwenhoek">
        <title>Paracoccus zhejiangensis sp. nov., isolated from activated sludge in wastewater-treatment system.</title>
        <authorList>
            <person name="Wu Z.G."/>
            <person name="Zhang D.F."/>
            <person name="Liu Y.L."/>
            <person name="Wang F."/>
            <person name="Jiang X."/>
            <person name="Li C."/>
            <person name="Li S.P."/>
            <person name="Hong Q."/>
            <person name="Li W.J."/>
        </authorList>
    </citation>
    <scope>NUCLEOTIDE SEQUENCE [LARGE SCALE GENOMIC DNA]</scope>
    <source>
        <strain evidence="3 4">J6</strain>
    </source>
</reference>
<dbReference type="InterPro" id="IPR009739">
    <property type="entry name" value="LprI-like_N"/>
</dbReference>
<proteinExistence type="predicted"/>